<evidence type="ECO:0000313" key="2">
    <source>
        <dbReference type="EMBL" id="MCW7552526.1"/>
    </source>
</evidence>
<feature type="compositionally biased region" description="Low complexity" evidence="1">
    <location>
        <begin position="75"/>
        <end position="96"/>
    </location>
</feature>
<protein>
    <recommendedName>
        <fullName evidence="4">Right-handed parallel beta-helix repeat-containing protein</fullName>
    </recommendedName>
</protein>
<feature type="region of interest" description="Disordered" evidence="1">
    <location>
        <begin position="576"/>
        <end position="606"/>
    </location>
</feature>
<feature type="compositionally biased region" description="Polar residues" evidence="1">
    <location>
        <begin position="61"/>
        <end position="74"/>
    </location>
</feature>
<gene>
    <name evidence="2" type="ORF">NX722_07670</name>
</gene>
<name>A0ABT3MT17_9GAMM</name>
<dbReference type="EMBL" id="JAPFCC010000001">
    <property type="protein sequence ID" value="MCW7552526.1"/>
    <property type="molecule type" value="Genomic_DNA"/>
</dbReference>
<evidence type="ECO:0000313" key="3">
    <source>
        <dbReference type="Proteomes" id="UP001209854"/>
    </source>
</evidence>
<proteinExistence type="predicted"/>
<reference evidence="2 3" key="1">
    <citation type="submission" date="2022-10" db="EMBL/GenBank/DDBJ databases">
        <title>High-quality genome sequences of two octocoral-associated bacteria, Endozoicomonas euniceicola EF212 and Endozoicomonas gorgoniicola PS125.</title>
        <authorList>
            <person name="Chiou Y.-J."/>
            <person name="Chen Y.-H."/>
        </authorList>
    </citation>
    <scope>NUCLEOTIDE SEQUENCE [LARGE SCALE GENOMIC DNA]</scope>
    <source>
        <strain evidence="2 3">PS125</strain>
    </source>
</reference>
<dbReference type="Proteomes" id="UP001209854">
    <property type="component" value="Unassembled WGS sequence"/>
</dbReference>
<dbReference type="RefSeq" id="WP_262567479.1">
    <property type="nucleotide sequence ID" value="NZ_JAPFCC010000001.1"/>
</dbReference>
<keyword evidence="3" id="KW-1185">Reference proteome</keyword>
<evidence type="ECO:0000256" key="1">
    <source>
        <dbReference type="SAM" id="MobiDB-lite"/>
    </source>
</evidence>
<accession>A0ABT3MT17</accession>
<organism evidence="2 3">
    <name type="scientific">Endozoicomonas gorgoniicola</name>
    <dbReference type="NCBI Taxonomy" id="1234144"/>
    <lineage>
        <taxon>Bacteria</taxon>
        <taxon>Pseudomonadati</taxon>
        <taxon>Pseudomonadota</taxon>
        <taxon>Gammaproteobacteria</taxon>
        <taxon>Oceanospirillales</taxon>
        <taxon>Endozoicomonadaceae</taxon>
        <taxon>Endozoicomonas</taxon>
    </lineage>
</organism>
<sequence length="606" mass="65763">MKQVINVLLKHYSFRVASWTRADQNQKITAKKHLGLKSCLALFLPALLLMHLYPGAGNAAPSHSSFNEPSQNISSTAAPATVASATTQPVTQPTTQNDVSRFCGGEVDYGGLNLNDTILASISSALEQYQKKHPADKISRCIIKTPDGHPVDEAILSFNEGKLQSAVYNTAFLLLGKGIRISDKNPAESCHLRPYRFAGDTTSQLSAVQDNWENSYQVTESITLAAGQKLIGIPLNINNDTLAEGFYVNLRRLISAKIRCKPDSEGLDDFLVEKNSLIRLSQPGVVVSGVTNALDINQKATFTGKCETYEPYRYFLKSYTRQKPSYMGYQNLIKAEIDPRSLSPDDAHLYDISDNELFQAQESAIHISFKQGSDTIDSNRMDNMTFVRISNNRLYSCHADIDGVSMARVEPVLNINTYYNDNAQNPGLVHALELTDNQLMTKGDTAVRFVATPNTSSVIKKNKLTTSAQSLSDSRGISLTGTNHLKDTARPRPEFTLEDNSITGFQDGLLLDGTLSLTLNSNRLTGKKSAIARAPGQLTDPIQLSGNQKNTYSGSVTSPCAGLDLSTIEGGFLFSDGTPCPASYSPDGDSPGDDSPGDDSPPGTSP</sequence>
<comment type="caution">
    <text evidence="2">The sequence shown here is derived from an EMBL/GenBank/DDBJ whole genome shotgun (WGS) entry which is preliminary data.</text>
</comment>
<evidence type="ECO:0008006" key="4">
    <source>
        <dbReference type="Google" id="ProtNLM"/>
    </source>
</evidence>
<feature type="region of interest" description="Disordered" evidence="1">
    <location>
        <begin position="60"/>
        <end position="97"/>
    </location>
</feature>